<reference evidence="2 3" key="1">
    <citation type="journal article" date="2014" name="Genome Announc.">
        <title>Draft Genome Sequence of Kocuria palustris PEL.</title>
        <authorList>
            <person name="Sharma G."/>
            <person name="Khatri I."/>
            <person name="Subramanian S."/>
        </authorList>
    </citation>
    <scope>NUCLEOTIDE SEQUENCE [LARGE SCALE GENOMIC DNA]</scope>
    <source>
        <strain evidence="2 3">PEL</strain>
    </source>
</reference>
<sequence>MRCTRRAYREGAGDAVSPPPGEVGNEIAGQEPTEHTL</sequence>
<dbReference type="Proteomes" id="UP000009877">
    <property type="component" value="Unassembled WGS sequence"/>
</dbReference>
<comment type="caution">
    <text evidence="2">The sequence shown here is derived from an EMBL/GenBank/DDBJ whole genome shotgun (WGS) entry which is preliminary data.</text>
</comment>
<accession>M2WCF7</accession>
<dbReference type="AlphaFoldDB" id="M2WCF7"/>
<organism evidence="2 3">
    <name type="scientific">Kocuria palustris PEL</name>
    <dbReference type="NCBI Taxonomy" id="1236550"/>
    <lineage>
        <taxon>Bacteria</taxon>
        <taxon>Bacillati</taxon>
        <taxon>Actinomycetota</taxon>
        <taxon>Actinomycetes</taxon>
        <taxon>Micrococcales</taxon>
        <taxon>Micrococcaceae</taxon>
        <taxon>Kocuria</taxon>
    </lineage>
</organism>
<feature type="region of interest" description="Disordered" evidence="1">
    <location>
        <begin position="1"/>
        <end position="37"/>
    </location>
</feature>
<name>M2WCF7_9MICC</name>
<evidence type="ECO:0000313" key="3">
    <source>
        <dbReference type="Proteomes" id="UP000009877"/>
    </source>
</evidence>
<protein>
    <submittedName>
        <fullName evidence="2">Uncharacterized protein</fullName>
    </submittedName>
</protein>
<gene>
    <name evidence="2" type="ORF">C884_00646</name>
</gene>
<dbReference type="EMBL" id="ANHZ02000017">
    <property type="protein sequence ID" value="EME36167.1"/>
    <property type="molecule type" value="Genomic_DNA"/>
</dbReference>
<keyword evidence="3" id="KW-1185">Reference proteome</keyword>
<evidence type="ECO:0000256" key="1">
    <source>
        <dbReference type="SAM" id="MobiDB-lite"/>
    </source>
</evidence>
<evidence type="ECO:0000313" key="2">
    <source>
        <dbReference type="EMBL" id="EME36167.1"/>
    </source>
</evidence>
<proteinExistence type="predicted"/>